<proteinExistence type="predicted"/>
<evidence type="ECO:0000256" key="1">
    <source>
        <dbReference type="SAM" id="Phobius"/>
    </source>
</evidence>
<gene>
    <name evidence="2" type="ORF">CXZ10_19635</name>
</gene>
<name>A0A1I4RI48_9HYPH</name>
<sequence>MATKRPDQRPRRLNAFLRDTEGATAVEYGILLMMVGLALIGMMSMTDVSSQMSNTFEYLAGKMSTSG</sequence>
<dbReference type="Proteomes" id="UP000233491">
    <property type="component" value="Unassembled WGS sequence"/>
</dbReference>
<protein>
    <submittedName>
        <fullName evidence="2">Flp family type IVb pilin</fullName>
    </submittedName>
</protein>
<evidence type="ECO:0000313" key="2">
    <source>
        <dbReference type="EMBL" id="PKR87557.1"/>
    </source>
</evidence>
<keyword evidence="3" id="KW-1185">Reference proteome</keyword>
<keyword evidence="1" id="KW-0812">Transmembrane</keyword>
<evidence type="ECO:0000313" key="3">
    <source>
        <dbReference type="Proteomes" id="UP000233491"/>
    </source>
</evidence>
<keyword evidence="1" id="KW-0472">Membrane</keyword>
<reference evidence="2 3" key="1">
    <citation type="submission" date="2017-12" db="EMBL/GenBank/DDBJ databases">
        <title>Anaerobic carbon monoxide metabolism by Pleomorphomonas carboxyditropha sp. nov., a new mesophilic hydrogenogenic carboxidotroph.</title>
        <authorList>
            <person name="Esquivel-Elizondo S."/>
            <person name="Krajmalnik-Brown R."/>
        </authorList>
    </citation>
    <scope>NUCLEOTIDE SEQUENCE [LARGE SCALE GENOMIC DNA]</scope>
    <source>
        <strain evidence="2 3">R5-392</strain>
    </source>
</reference>
<feature type="transmembrane region" description="Helical" evidence="1">
    <location>
        <begin position="21"/>
        <end position="43"/>
    </location>
</feature>
<dbReference type="OrthoDB" id="5325135at2"/>
<dbReference type="AlphaFoldDB" id="A0A1I4RI48"/>
<dbReference type="Pfam" id="PF04964">
    <property type="entry name" value="Flp_Fap"/>
    <property type="match status" value="1"/>
</dbReference>
<dbReference type="RefSeq" id="WP_101291066.1">
    <property type="nucleotide sequence ID" value="NZ_FOUQ01000002.1"/>
</dbReference>
<accession>A0A1I4RI48</accession>
<dbReference type="InterPro" id="IPR007047">
    <property type="entry name" value="Flp_Fap"/>
</dbReference>
<keyword evidence="1" id="KW-1133">Transmembrane helix</keyword>
<dbReference type="EMBL" id="PJNW01000017">
    <property type="protein sequence ID" value="PKR87557.1"/>
    <property type="molecule type" value="Genomic_DNA"/>
</dbReference>
<organism evidence="2 3">
    <name type="scientific">Pleomorphomonas diazotrophica</name>
    <dbReference type="NCBI Taxonomy" id="1166257"/>
    <lineage>
        <taxon>Bacteria</taxon>
        <taxon>Pseudomonadati</taxon>
        <taxon>Pseudomonadota</taxon>
        <taxon>Alphaproteobacteria</taxon>
        <taxon>Hyphomicrobiales</taxon>
        <taxon>Pleomorphomonadaceae</taxon>
        <taxon>Pleomorphomonas</taxon>
    </lineage>
</organism>
<comment type="caution">
    <text evidence="2">The sequence shown here is derived from an EMBL/GenBank/DDBJ whole genome shotgun (WGS) entry which is preliminary data.</text>
</comment>